<keyword evidence="4" id="KW-0175">Coiled coil</keyword>
<dbReference type="Gene3D" id="3.30.565.10">
    <property type="entry name" value="Histidine kinase-like ATPase, C-terminal domain"/>
    <property type="match status" value="1"/>
</dbReference>
<dbReference type="GO" id="GO:0005524">
    <property type="term" value="F:ATP binding"/>
    <property type="evidence" value="ECO:0007669"/>
    <property type="project" value="UniProtKB-KW"/>
</dbReference>
<dbReference type="SUPFAM" id="SSF55874">
    <property type="entry name" value="ATPase domain of HSP90 chaperone/DNA topoisomerase II/histidine kinase"/>
    <property type="match status" value="1"/>
</dbReference>
<dbReference type="NCBIfam" id="TIGR00229">
    <property type="entry name" value="sensory_box"/>
    <property type="match status" value="1"/>
</dbReference>
<sequence>MKKITLFIICFITYGVVISQSFQFNRQIKGVELTTDNVHGIIQDDKGMVWFNTNDGVFYSDGIATYPIPEGISNQLTNKVKLLKDDDGYIWIANQIKEAKAFFFDGDKWHEQLLPEKIRNKDGVPYIEFAVVGKGSGKKLFLIFSKEAFYSDFNSQNWDRLEIDFFKEGWLRSVYEDKGKVYLYFDLSTFLLEDGDLVDVKPKGIELPSKITNIAYCEESRSYYYLGKDFLASGSEFMQVDEIIHKGFLNDIFSAVDYSSLQIREGKVYYFFNSQLHKYSPISKQIQEISAADAIKSISIYSALVDREGIVWIGTHRGLVNINSLKFLNYDSKILLDDEVTAIKKLDDNKYLIGFNSGIQLFDNGSLKTLLQNEGFAQQPRNRITNFAQDKNGIIWFSSNLAGVGRFDPKTNSLKYEESPLGKFVTAVSIIEDSLVVVSRDKVYLSHISNSNSGHFSNDITDSILDGFNQDEIFLRKIGKLKDGRLIFMQGGNTFVQAAFMETANFLNVIGFDYLEIDNKIYLGTETGLKIYEDGEMKLFELNGQSILRPVYALHIDKNQNIWAGTDQGVFVVSEDNIVNYDEKSGLAGSEINRGALVDGDKGEIFIGTQRGLSIYYEDEEDRRVIKPITEILGINLLNKEKPFPDSNKIQYENNSIEIKYRAVSFLQNSNLTVRYKLEGYHANWQEIINPRSNTLVFNNLPPGDYQFKLQASLRGVFDDGYISSEPFTIQKPIYLQIWFVISLLLLFFGIGFLLNAFMTQWRKQSILKQTIDEKTKQVVVSENQFRNVWNSSADGLLLSVEGGKIITVNPSFAKLVGFSMEELSEMYVKDIYTDPDYYKNQKDSIIEFLDRNQDQGVTFEMEMPLKNGTRYVEIYITRLNTEFEERQIMLSVFRDVTDKKNYEKGLEQAKVKAEEANKLKSNILSNMSHEVRTPLNGILGSTENIMDKWGGDPELVSQLEIIYESGERLLSTINSILDMAKIEANKFEVIYKEANVNDFVGKVLLPLKTLAIKKGLLLSTKFETKSFVGIIDQRYLGMIINNLVGNAIKYTDEGLISIKVRKFNESLVFEVFDNGIGMTEDFMKKLFRPFEQESGGYDRKYEGTGLGLTITKNLVDILNGTIHIESTKGKGTYVKVELPLGKI</sequence>
<feature type="coiled-coil region" evidence="4">
    <location>
        <begin position="900"/>
        <end position="927"/>
    </location>
</feature>
<dbReference type="Pfam" id="PF00512">
    <property type="entry name" value="HisKA"/>
    <property type="match status" value="1"/>
</dbReference>
<dbReference type="SUPFAM" id="SSF47384">
    <property type="entry name" value="Homodimeric domain of signal transducing histidine kinase"/>
    <property type="match status" value="1"/>
</dbReference>
<name>A0ABS9UUC0_9BACT</name>
<dbReference type="InterPro" id="IPR003661">
    <property type="entry name" value="HisK_dim/P_dom"/>
</dbReference>
<dbReference type="EC" id="2.7.13.3" evidence="2"/>
<evidence type="ECO:0000313" key="8">
    <source>
        <dbReference type="EMBL" id="MCH7399848.1"/>
    </source>
</evidence>
<keyword evidence="5" id="KW-0812">Transmembrane</keyword>
<evidence type="ECO:0000256" key="3">
    <source>
        <dbReference type="ARBA" id="ARBA00022553"/>
    </source>
</evidence>
<feature type="domain" description="PAS" evidence="7">
    <location>
        <begin position="782"/>
        <end position="853"/>
    </location>
</feature>
<dbReference type="PROSITE" id="PS50112">
    <property type="entry name" value="PAS"/>
    <property type="match status" value="1"/>
</dbReference>
<organism evidence="8 9">
    <name type="scientific">Belliella calami</name>
    <dbReference type="NCBI Taxonomy" id="2923436"/>
    <lineage>
        <taxon>Bacteria</taxon>
        <taxon>Pseudomonadati</taxon>
        <taxon>Bacteroidota</taxon>
        <taxon>Cytophagia</taxon>
        <taxon>Cytophagales</taxon>
        <taxon>Cyclobacteriaceae</taxon>
        <taxon>Belliella</taxon>
    </lineage>
</organism>
<dbReference type="EMBL" id="JAKZGS010000021">
    <property type="protein sequence ID" value="MCH7399848.1"/>
    <property type="molecule type" value="Genomic_DNA"/>
</dbReference>
<dbReference type="PANTHER" id="PTHR43547:SF2">
    <property type="entry name" value="HYBRID SIGNAL TRANSDUCTION HISTIDINE KINASE C"/>
    <property type="match status" value="1"/>
</dbReference>
<dbReference type="PROSITE" id="PS50109">
    <property type="entry name" value="HIS_KIN"/>
    <property type="match status" value="1"/>
</dbReference>
<dbReference type="PANTHER" id="PTHR43547">
    <property type="entry name" value="TWO-COMPONENT HISTIDINE KINASE"/>
    <property type="match status" value="1"/>
</dbReference>
<protein>
    <recommendedName>
        <fullName evidence="2">histidine kinase</fullName>
        <ecNumber evidence="2">2.7.13.3</ecNumber>
    </recommendedName>
</protein>
<dbReference type="Gene3D" id="2.130.10.10">
    <property type="entry name" value="YVTN repeat-like/Quinoprotein amine dehydrogenase"/>
    <property type="match status" value="3"/>
</dbReference>
<dbReference type="PRINTS" id="PR00344">
    <property type="entry name" value="BCTRLSENSOR"/>
</dbReference>
<dbReference type="InterPro" id="IPR013783">
    <property type="entry name" value="Ig-like_fold"/>
</dbReference>
<dbReference type="Pfam" id="PF13426">
    <property type="entry name" value="PAS_9"/>
    <property type="match status" value="1"/>
</dbReference>
<accession>A0ABS9UUC0</accession>
<dbReference type="InterPro" id="IPR036890">
    <property type="entry name" value="HATPase_C_sf"/>
</dbReference>
<dbReference type="Pfam" id="PF07495">
    <property type="entry name" value="Y_Y_Y"/>
    <property type="match status" value="1"/>
</dbReference>
<dbReference type="InterPro" id="IPR015943">
    <property type="entry name" value="WD40/YVTN_repeat-like_dom_sf"/>
</dbReference>
<keyword evidence="5" id="KW-0472">Membrane</keyword>
<dbReference type="InterPro" id="IPR035965">
    <property type="entry name" value="PAS-like_dom_sf"/>
</dbReference>
<comment type="catalytic activity">
    <reaction evidence="1">
        <text>ATP + protein L-histidine = ADP + protein N-phospho-L-histidine.</text>
        <dbReference type="EC" id="2.7.13.3"/>
    </reaction>
</comment>
<dbReference type="Gene3D" id="1.10.287.130">
    <property type="match status" value="1"/>
</dbReference>
<dbReference type="InterPro" id="IPR005467">
    <property type="entry name" value="His_kinase_dom"/>
</dbReference>
<dbReference type="Gene3D" id="3.30.450.20">
    <property type="entry name" value="PAS domain"/>
    <property type="match status" value="1"/>
</dbReference>
<evidence type="ECO:0000256" key="2">
    <source>
        <dbReference type="ARBA" id="ARBA00012438"/>
    </source>
</evidence>
<evidence type="ECO:0000256" key="1">
    <source>
        <dbReference type="ARBA" id="ARBA00000085"/>
    </source>
</evidence>
<keyword evidence="5" id="KW-1133">Transmembrane helix</keyword>
<feature type="domain" description="Histidine kinase" evidence="6">
    <location>
        <begin position="927"/>
        <end position="1143"/>
    </location>
</feature>
<dbReference type="SUPFAM" id="SSF63829">
    <property type="entry name" value="Calcium-dependent phosphotriesterase"/>
    <property type="match status" value="1"/>
</dbReference>
<evidence type="ECO:0000259" key="7">
    <source>
        <dbReference type="PROSITE" id="PS50112"/>
    </source>
</evidence>
<keyword evidence="8" id="KW-0547">Nucleotide-binding</keyword>
<keyword evidence="3" id="KW-0597">Phosphoprotein</keyword>
<feature type="transmembrane region" description="Helical" evidence="5">
    <location>
        <begin position="734"/>
        <end position="759"/>
    </location>
</feature>
<dbReference type="SMART" id="SM00388">
    <property type="entry name" value="HisKA"/>
    <property type="match status" value="1"/>
</dbReference>
<evidence type="ECO:0000313" key="9">
    <source>
        <dbReference type="Proteomes" id="UP001165488"/>
    </source>
</evidence>
<dbReference type="InterPro" id="IPR003594">
    <property type="entry name" value="HATPase_dom"/>
</dbReference>
<keyword evidence="8" id="KW-0067">ATP-binding</keyword>
<dbReference type="RefSeq" id="WP_241276343.1">
    <property type="nucleotide sequence ID" value="NZ_JAKZGS010000021.1"/>
</dbReference>
<evidence type="ECO:0000256" key="5">
    <source>
        <dbReference type="SAM" id="Phobius"/>
    </source>
</evidence>
<evidence type="ECO:0000256" key="4">
    <source>
        <dbReference type="SAM" id="Coils"/>
    </source>
</evidence>
<dbReference type="InterPro" id="IPR000014">
    <property type="entry name" value="PAS"/>
</dbReference>
<dbReference type="InterPro" id="IPR011123">
    <property type="entry name" value="Y_Y_Y"/>
</dbReference>
<dbReference type="SMART" id="SM00091">
    <property type="entry name" value="PAS"/>
    <property type="match status" value="1"/>
</dbReference>
<evidence type="ECO:0000259" key="6">
    <source>
        <dbReference type="PROSITE" id="PS50109"/>
    </source>
</evidence>
<dbReference type="CDD" id="cd00130">
    <property type="entry name" value="PAS"/>
    <property type="match status" value="1"/>
</dbReference>
<comment type="caution">
    <text evidence="8">The sequence shown here is derived from an EMBL/GenBank/DDBJ whole genome shotgun (WGS) entry which is preliminary data.</text>
</comment>
<dbReference type="Proteomes" id="UP001165488">
    <property type="component" value="Unassembled WGS sequence"/>
</dbReference>
<dbReference type="Pfam" id="PF02518">
    <property type="entry name" value="HATPase_c"/>
    <property type="match status" value="1"/>
</dbReference>
<dbReference type="InterPro" id="IPR004358">
    <property type="entry name" value="Sig_transdc_His_kin-like_C"/>
</dbReference>
<dbReference type="SMART" id="SM00387">
    <property type="entry name" value="HATPase_c"/>
    <property type="match status" value="1"/>
</dbReference>
<reference evidence="8" key="1">
    <citation type="submission" date="2022-03" db="EMBL/GenBank/DDBJ databases">
        <title>De novo assembled genomes of Belliella spp. (Cyclobacteriaceae) strains.</title>
        <authorList>
            <person name="Szabo A."/>
            <person name="Korponai K."/>
            <person name="Felfoldi T."/>
        </authorList>
    </citation>
    <scope>NUCLEOTIDE SEQUENCE</scope>
    <source>
        <strain evidence="8">DSM 107340</strain>
    </source>
</reference>
<dbReference type="SUPFAM" id="SSF55785">
    <property type="entry name" value="PYP-like sensor domain (PAS domain)"/>
    <property type="match status" value="1"/>
</dbReference>
<dbReference type="CDD" id="cd00082">
    <property type="entry name" value="HisKA"/>
    <property type="match status" value="1"/>
</dbReference>
<keyword evidence="9" id="KW-1185">Reference proteome</keyword>
<gene>
    <name evidence="8" type="ORF">MM236_17775</name>
</gene>
<proteinExistence type="predicted"/>
<dbReference type="InterPro" id="IPR036097">
    <property type="entry name" value="HisK_dim/P_sf"/>
</dbReference>
<dbReference type="Gene3D" id="2.60.40.10">
    <property type="entry name" value="Immunoglobulins"/>
    <property type="match status" value="1"/>
</dbReference>